<organism evidence="5 6">
    <name type="scientific">Apiotrichum porosum</name>
    <dbReference type="NCBI Taxonomy" id="105984"/>
    <lineage>
        <taxon>Eukaryota</taxon>
        <taxon>Fungi</taxon>
        <taxon>Dikarya</taxon>
        <taxon>Basidiomycota</taxon>
        <taxon>Agaricomycotina</taxon>
        <taxon>Tremellomycetes</taxon>
        <taxon>Trichosporonales</taxon>
        <taxon>Trichosporonaceae</taxon>
        <taxon>Apiotrichum</taxon>
    </lineage>
</organism>
<evidence type="ECO:0000256" key="1">
    <source>
        <dbReference type="ARBA" id="ARBA00004342"/>
    </source>
</evidence>
<accession>A0A427XZW4</accession>
<dbReference type="NCBIfam" id="TIGR00231">
    <property type="entry name" value="small_GTP"/>
    <property type="match status" value="1"/>
</dbReference>
<dbReference type="InterPro" id="IPR005225">
    <property type="entry name" value="Small_GTP-bd"/>
</dbReference>
<evidence type="ECO:0000256" key="2">
    <source>
        <dbReference type="ARBA" id="ARBA00022741"/>
    </source>
</evidence>
<dbReference type="PROSITE" id="PS51421">
    <property type="entry name" value="RAS"/>
    <property type="match status" value="1"/>
</dbReference>
<dbReference type="Gene3D" id="3.40.50.300">
    <property type="entry name" value="P-loop containing nucleotide triphosphate hydrolases"/>
    <property type="match status" value="1"/>
</dbReference>
<dbReference type="GO" id="GO:0005886">
    <property type="term" value="C:plasma membrane"/>
    <property type="evidence" value="ECO:0007669"/>
    <property type="project" value="UniProtKB-SubCell"/>
</dbReference>
<evidence type="ECO:0000256" key="3">
    <source>
        <dbReference type="ARBA" id="ARBA00023134"/>
    </source>
</evidence>
<dbReference type="PROSITE" id="PS51419">
    <property type="entry name" value="RAB"/>
    <property type="match status" value="1"/>
</dbReference>
<sequence length="202" mass="22898">MRVLRVAVMGAGGVGKSAITIRFINGHYTEMYDPTNRKQFEVDGSACLIEILDTAGIDQYLTMTDLFIRDNDGFVLVFSLTQQDSLEELKRTRQSIRRIKSINGEHVPLVLVGSKCDLEDEREVDTATGEKLAAEWHCQYLETSARENINIIQVFESIVRQLRVHGTLGRKASRNDRLRRETTRGAHSIRGRDGDDKKCVIM</sequence>
<dbReference type="SMART" id="SM00174">
    <property type="entry name" value="RHO"/>
    <property type="match status" value="1"/>
</dbReference>
<gene>
    <name evidence="5" type="primary">RSR1</name>
    <name evidence="5" type="ORF">EHS24_005870</name>
</gene>
<keyword evidence="2" id="KW-0547">Nucleotide-binding</keyword>
<dbReference type="FunFam" id="3.40.50.300:FF:001447">
    <property type="entry name" value="Ras-related protein Rab-1B"/>
    <property type="match status" value="1"/>
</dbReference>
<proteinExistence type="predicted"/>
<dbReference type="GO" id="GO:0005525">
    <property type="term" value="F:GTP binding"/>
    <property type="evidence" value="ECO:0007669"/>
    <property type="project" value="UniProtKB-KW"/>
</dbReference>
<dbReference type="SUPFAM" id="SSF52540">
    <property type="entry name" value="P-loop containing nucleoside triphosphate hydrolases"/>
    <property type="match status" value="1"/>
</dbReference>
<dbReference type="GO" id="GO:0007165">
    <property type="term" value="P:signal transduction"/>
    <property type="evidence" value="ECO:0007669"/>
    <property type="project" value="InterPro"/>
</dbReference>
<evidence type="ECO:0000313" key="5">
    <source>
        <dbReference type="EMBL" id="RSH84350.1"/>
    </source>
</evidence>
<protein>
    <submittedName>
        <fullName evidence="5">Ras-protein rsr1</fullName>
    </submittedName>
</protein>
<dbReference type="EMBL" id="RSCE01000003">
    <property type="protein sequence ID" value="RSH84350.1"/>
    <property type="molecule type" value="Genomic_DNA"/>
</dbReference>
<dbReference type="PRINTS" id="PR00449">
    <property type="entry name" value="RASTRNSFRMNG"/>
</dbReference>
<name>A0A427XZW4_9TREE</name>
<dbReference type="GO" id="GO:0003924">
    <property type="term" value="F:GTPase activity"/>
    <property type="evidence" value="ECO:0007669"/>
    <property type="project" value="InterPro"/>
</dbReference>
<dbReference type="Pfam" id="PF00071">
    <property type="entry name" value="Ras"/>
    <property type="match status" value="1"/>
</dbReference>
<feature type="region of interest" description="Disordered" evidence="4">
    <location>
        <begin position="173"/>
        <end position="195"/>
    </location>
</feature>
<comment type="caution">
    <text evidence="5">The sequence shown here is derived from an EMBL/GenBank/DDBJ whole genome shotgun (WGS) entry which is preliminary data.</text>
</comment>
<evidence type="ECO:0000313" key="6">
    <source>
        <dbReference type="Proteomes" id="UP000279236"/>
    </source>
</evidence>
<dbReference type="Proteomes" id="UP000279236">
    <property type="component" value="Unassembled WGS sequence"/>
</dbReference>
<dbReference type="CDD" id="cd00876">
    <property type="entry name" value="Ras"/>
    <property type="match status" value="1"/>
</dbReference>
<dbReference type="InterPro" id="IPR027417">
    <property type="entry name" value="P-loop_NTPase"/>
</dbReference>
<dbReference type="InterPro" id="IPR001806">
    <property type="entry name" value="Small_GTPase"/>
</dbReference>
<evidence type="ECO:0000256" key="4">
    <source>
        <dbReference type="SAM" id="MobiDB-lite"/>
    </source>
</evidence>
<dbReference type="SMART" id="SM00175">
    <property type="entry name" value="RAB"/>
    <property type="match status" value="1"/>
</dbReference>
<dbReference type="GeneID" id="39590413"/>
<dbReference type="PANTHER" id="PTHR24070">
    <property type="entry name" value="RAS, DI-RAS, AND RHEB FAMILY MEMBERS OF SMALL GTPASE SUPERFAMILY"/>
    <property type="match status" value="1"/>
</dbReference>
<dbReference type="SMART" id="SM00173">
    <property type="entry name" value="RAS"/>
    <property type="match status" value="1"/>
</dbReference>
<comment type="subcellular location">
    <subcellularLocation>
        <location evidence="1">Cell membrane</location>
        <topology evidence="1">Lipid-anchor</topology>
        <orientation evidence="1">Cytoplasmic side</orientation>
    </subcellularLocation>
</comment>
<dbReference type="STRING" id="105984.A0A427XZW4"/>
<keyword evidence="3" id="KW-0342">GTP-binding</keyword>
<dbReference type="InterPro" id="IPR020849">
    <property type="entry name" value="Small_GTPase_Ras-type"/>
</dbReference>
<reference evidence="5 6" key="1">
    <citation type="submission" date="2018-11" db="EMBL/GenBank/DDBJ databases">
        <title>Genome sequence of Apiotrichum porosum DSM 27194.</title>
        <authorList>
            <person name="Aliyu H."/>
            <person name="Gorte O."/>
            <person name="Ochsenreither K."/>
        </authorList>
    </citation>
    <scope>NUCLEOTIDE SEQUENCE [LARGE SCALE GENOMIC DNA]</scope>
    <source>
        <strain evidence="5 6">DSM 27194</strain>
    </source>
</reference>
<dbReference type="AlphaFoldDB" id="A0A427XZW4"/>
<dbReference type="OrthoDB" id="5976022at2759"/>
<keyword evidence="6" id="KW-1185">Reference proteome</keyword>
<dbReference type="RefSeq" id="XP_028477798.1">
    <property type="nucleotide sequence ID" value="XM_028621346.1"/>
</dbReference>